<dbReference type="PANTHER" id="PTHR30185:SF18">
    <property type="entry name" value="TRANSCRIPTIONAL REGULATOR MTLR"/>
    <property type="match status" value="1"/>
</dbReference>
<feature type="domain" description="PRD" evidence="4">
    <location>
        <begin position="65"/>
        <end position="170"/>
    </location>
</feature>
<dbReference type="InterPro" id="IPR011608">
    <property type="entry name" value="PRD"/>
</dbReference>
<protein>
    <submittedName>
        <fullName evidence="5">PRD domain-containing protein</fullName>
    </submittedName>
</protein>
<evidence type="ECO:0000259" key="4">
    <source>
        <dbReference type="PROSITE" id="PS51372"/>
    </source>
</evidence>
<keyword evidence="1" id="KW-0677">Repeat</keyword>
<keyword evidence="3" id="KW-0804">Transcription</keyword>
<dbReference type="SMART" id="SM01061">
    <property type="entry name" value="CAT_RBD"/>
    <property type="match status" value="1"/>
</dbReference>
<evidence type="ECO:0000313" key="6">
    <source>
        <dbReference type="Proteomes" id="UP000601171"/>
    </source>
</evidence>
<dbReference type="GO" id="GO:0003723">
    <property type="term" value="F:RNA binding"/>
    <property type="evidence" value="ECO:0007669"/>
    <property type="project" value="InterPro"/>
</dbReference>
<dbReference type="Pfam" id="PF03123">
    <property type="entry name" value="CAT_RBD"/>
    <property type="match status" value="1"/>
</dbReference>
<comment type="caution">
    <text evidence="5">The sequence shown here is derived from an EMBL/GenBank/DDBJ whole genome shotgun (WGS) entry which is preliminary data.</text>
</comment>
<feature type="domain" description="PRD" evidence="4">
    <location>
        <begin position="174"/>
        <end position="286"/>
    </location>
</feature>
<dbReference type="SUPFAM" id="SSF50151">
    <property type="entry name" value="SacY-like RNA-binding domain"/>
    <property type="match status" value="1"/>
</dbReference>
<dbReference type="Gene3D" id="2.30.24.10">
    <property type="entry name" value="CAT RNA-binding domain"/>
    <property type="match status" value="1"/>
</dbReference>
<dbReference type="PANTHER" id="PTHR30185">
    <property type="entry name" value="CRYPTIC BETA-GLUCOSIDE BGL OPERON ANTITERMINATOR"/>
    <property type="match status" value="1"/>
</dbReference>
<evidence type="ECO:0000256" key="1">
    <source>
        <dbReference type="ARBA" id="ARBA00022737"/>
    </source>
</evidence>
<evidence type="ECO:0000256" key="3">
    <source>
        <dbReference type="ARBA" id="ARBA00023163"/>
    </source>
</evidence>
<dbReference type="InterPro" id="IPR050661">
    <property type="entry name" value="BglG_antiterminators"/>
</dbReference>
<evidence type="ECO:0000313" key="5">
    <source>
        <dbReference type="EMBL" id="MBC8589057.1"/>
    </source>
</evidence>
<dbReference type="EMBL" id="JACRTG010000030">
    <property type="protein sequence ID" value="MBC8589057.1"/>
    <property type="molecule type" value="Genomic_DNA"/>
</dbReference>
<organism evidence="5 6">
    <name type="scientific">Paratissierella segnis</name>
    <dbReference type="NCBI Taxonomy" id="2763679"/>
    <lineage>
        <taxon>Bacteria</taxon>
        <taxon>Bacillati</taxon>
        <taxon>Bacillota</taxon>
        <taxon>Tissierellia</taxon>
        <taxon>Tissierellales</taxon>
        <taxon>Tissierellaceae</taxon>
        <taxon>Paratissierella</taxon>
    </lineage>
</organism>
<gene>
    <name evidence="5" type="ORF">H8707_12620</name>
</gene>
<proteinExistence type="predicted"/>
<dbReference type="SUPFAM" id="SSF63520">
    <property type="entry name" value="PTS-regulatory domain, PRD"/>
    <property type="match status" value="2"/>
</dbReference>
<dbReference type="Pfam" id="PF00874">
    <property type="entry name" value="PRD"/>
    <property type="match status" value="2"/>
</dbReference>
<accession>A0A926EYX6</accession>
<dbReference type="GO" id="GO:0006355">
    <property type="term" value="P:regulation of DNA-templated transcription"/>
    <property type="evidence" value="ECO:0007669"/>
    <property type="project" value="InterPro"/>
</dbReference>
<sequence>MKYFYLKTINNNAIVSIDENHQEAIILGKAVGVDPNRYVGGQVNPSLIERVFTKNNEYIEPLLRDIPYSYYALVQWIMDYAEKEFNYDFKESLYLTLLDHIVFANKRYQEGEVIINPLLNEIKAFEREKYDFATKVVREINNRLETSFDENEVGFIAFHFVNAMSELSQSQNKKVVVILKELTDFLTDFLSNSRHLEIDQESYYFSRLITHLKYLLTRALSNKNIKNGGDDAKLIGMIKENFYDEWTISLEICAYLKNEYNIVTSEQEVAYITMHLLPILNNSKGEN</sequence>
<evidence type="ECO:0000256" key="2">
    <source>
        <dbReference type="ARBA" id="ARBA00023015"/>
    </source>
</evidence>
<reference evidence="5" key="1">
    <citation type="submission" date="2020-08" db="EMBL/GenBank/DDBJ databases">
        <title>Genome public.</title>
        <authorList>
            <person name="Liu C."/>
            <person name="Sun Q."/>
        </authorList>
    </citation>
    <scope>NUCLEOTIDE SEQUENCE</scope>
    <source>
        <strain evidence="5">BX21</strain>
    </source>
</reference>
<dbReference type="InterPro" id="IPR036650">
    <property type="entry name" value="CAT_RNA-bd_dom_sf"/>
</dbReference>
<dbReference type="Proteomes" id="UP000601171">
    <property type="component" value="Unassembled WGS sequence"/>
</dbReference>
<dbReference type="InterPro" id="IPR004341">
    <property type="entry name" value="CAT_RNA-bd_dom"/>
</dbReference>
<dbReference type="RefSeq" id="WP_262430521.1">
    <property type="nucleotide sequence ID" value="NZ_JACRTG010000030.1"/>
</dbReference>
<name>A0A926EYX6_9FIRM</name>
<keyword evidence="6" id="KW-1185">Reference proteome</keyword>
<dbReference type="AlphaFoldDB" id="A0A926EYX6"/>
<dbReference type="Gene3D" id="1.10.1790.10">
    <property type="entry name" value="PRD domain"/>
    <property type="match status" value="2"/>
</dbReference>
<keyword evidence="2" id="KW-0805">Transcription regulation</keyword>
<dbReference type="PROSITE" id="PS51372">
    <property type="entry name" value="PRD_2"/>
    <property type="match status" value="2"/>
</dbReference>
<dbReference type="InterPro" id="IPR036634">
    <property type="entry name" value="PRD_sf"/>
</dbReference>